<dbReference type="PANTHER" id="PTHR43201">
    <property type="entry name" value="ACYL-COA SYNTHETASE"/>
    <property type="match status" value="1"/>
</dbReference>
<evidence type="ECO:0000256" key="2">
    <source>
        <dbReference type="ARBA" id="ARBA00022598"/>
    </source>
</evidence>
<proteinExistence type="inferred from homology"/>
<organism evidence="5 6">
    <name type="scientific">Alicyclobacillus dauci</name>
    <dbReference type="NCBI Taxonomy" id="1475485"/>
    <lineage>
        <taxon>Bacteria</taxon>
        <taxon>Bacillati</taxon>
        <taxon>Bacillota</taxon>
        <taxon>Bacilli</taxon>
        <taxon>Bacillales</taxon>
        <taxon>Alicyclobacillaceae</taxon>
        <taxon>Alicyclobacillus</taxon>
    </lineage>
</organism>
<reference evidence="5" key="1">
    <citation type="submission" date="2022-08" db="EMBL/GenBank/DDBJ databases">
        <title>Alicyclobacillus dauci DSM2870, complete genome.</title>
        <authorList>
            <person name="Wang Q."/>
            <person name="Cai R."/>
            <person name="Wang Z."/>
        </authorList>
    </citation>
    <scope>NUCLEOTIDE SEQUENCE</scope>
    <source>
        <strain evidence="5">DSM 28700</strain>
    </source>
</reference>
<sequence>MEKEWVERYQSMWPNKTILDYLDASIAQVPDKTAIFDRRSRYTYRELGRLADRVALGLLELGVGKGDVISIQLPNWNEFIILHIAATRIGAITNPLVPIYRDREIGYMVGLAESKMLVVPDEFRGFRYPEMVQRLSPEWPFLKHVFVVGEHVPPGMHGFSQLLEEPWEQRTDPAVLNAISHDPNEVTYLIFTSGTTGEPKGVLHTHNTLCVSADYWIEHLKLTTNDVIFMASTFAHQTGFVYGARLPLHFGGTGVYQDIWNAEEFIRLIEEEKVSVTAAATPFLYDTVQAPGVEQADLSSFRVFASMGAPIPRSLVRQAANRLPCKILSGWGQTENGLVTLTALDDSEEKITGTDGHPFPGMEVRVVDKGGNRCPAGQEGDLHCRGPALFVGYFKRSEYTASQFEDGWFHTGDRAVMDEDGYIRITGREKDIIIRGGENIPVSYVENILYEHRDISVAQVVGMPDPRLQERACAYIRMKPGKEPVTLETLQTFLLEKGLAKQYWPERVEIIQDFPQTPSGKIQKFHLREMIKRKLIAEGVLEGE</sequence>
<dbReference type="PROSITE" id="PS00455">
    <property type="entry name" value="AMP_BINDING"/>
    <property type="match status" value="1"/>
</dbReference>
<dbReference type="EMBL" id="CP104064">
    <property type="protein sequence ID" value="WAH36300.1"/>
    <property type="molecule type" value="Genomic_DNA"/>
</dbReference>
<keyword evidence="6" id="KW-1185">Reference proteome</keyword>
<dbReference type="Pfam" id="PF00501">
    <property type="entry name" value="AMP-binding"/>
    <property type="match status" value="1"/>
</dbReference>
<evidence type="ECO:0000259" key="3">
    <source>
        <dbReference type="Pfam" id="PF00501"/>
    </source>
</evidence>
<dbReference type="Gene3D" id="2.30.38.10">
    <property type="entry name" value="Luciferase, Domain 3"/>
    <property type="match status" value="1"/>
</dbReference>
<protein>
    <submittedName>
        <fullName evidence="5">AMP-binding protein</fullName>
    </submittedName>
</protein>
<accession>A0ABY6Z0A3</accession>
<dbReference type="InterPro" id="IPR020845">
    <property type="entry name" value="AMP-binding_CS"/>
</dbReference>
<name>A0ABY6Z0A3_9BACL</name>
<dbReference type="Proteomes" id="UP001164803">
    <property type="component" value="Chromosome"/>
</dbReference>
<comment type="similarity">
    <text evidence="1">Belongs to the ATP-dependent AMP-binding enzyme family.</text>
</comment>
<dbReference type="Gene3D" id="3.40.50.980">
    <property type="match status" value="2"/>
</dbReference>
<feature type="domain" description="AMP-binding enzyme C-terminal" evidence="4">
    <location>
        <begin position="445"/>
        <end position="521"/>
    </location>
</feature>
<dbReference type="SUPFAM" id="SSF56801">
    <property type="entry name" value="Acetyl-CoA synthetase-like"/>
    <property type="match status" value="1"/>
</dbReference>
<evidence type="ECO:0000313" key="5">
    <source>
        <dbReference type="EMBL" id="WAH36300.1"/>
    </source>
</evidence>
<dbReference type="Gene3D" id="3.30.300.30">
    <property type="match status" value="1"/>
</dbReference>
<feature type="domain" description="AMP-dependent synthetase/ligase" evidence="3">
    <location>
        <begin position="23"/>
        <end position="394"/>
    </location>
</feature>
<dbReference type="InterPro" id="IPR045851">
    <property type="entry name" value="AMP-bd_C_sf"/>
</dbReference>
<evidence type="ECO:0000256" key="1">
    <source>
        <dbReference type="ARBA" id="ARBA00006432"/>
    </source>
</evidence>
<dbReference type="PANTHER" id="PTHR43201:SF5">
    <property type="entry name" value="MEDIUM-CHAIN ACYL-COA LIGASE ACSF2, MITOCHONDRIAL"/>
    <property type="match status" value="1"/>
</dbReference>
<keyword evidence="2" id="KW-0436">Ligase</keyword>
<evidence type="ECO:0000259" key="4">
    <source>
        <dbReference type="Pfam" id="PF13193"/>
    </source>
</evidence>
<dbReference type="RefSeq" id="WP_268043625.1">
    <property type="nucleotide sequence ID" value="NZ_CP104064.1"/>
</dbReference>
<dbReference type="InterPro" id="IPR000873">
    <property type="entry name" value="AMP-dep_synth/lig_dom"/>
</dbReference>
<gene>
    <name evidence="5" type="ORF">NZD86_19025</name>
</gene>
<dbReference type="Pfam" id="PF13193">
    <property type="entry name" value="AMP-binding_C"/>
    <property type="match status" value="1"/>
</dbReference>
<evidence type="ECO:0000313" key="6">
    <source>
        <dbReference type="Proteomes" id="UP001164803"/>
    </source>
</evidence>
<dbReference type="InterPro" id="IPR025110">
    <property type="entry name" value="AMP-bd_C"/>
</dbReference>